<dbReference type="InterPro" id="IPR025158">
    <property type="entry name" value="Mg_chelat-rel_C"/>
</dbReference>
<sequence length="506" mass="56262">MLFKIASASLIGIDAYLVDVEVDISLGIPGFITVGLPDASVRESKERVKAAVKNCGYEFPSRKITINLAPADRRKEGSAFDLPISLGLLAHLDLFPLERLKDYLFLGELALDGRLKPVKGILSSAVLAKRKGFKGIVIPKENEKEAALVQNLDIYGLENLVQVVELLRDADNISPCRYSLEELLPRLDYDVDFQEIRGQQHVKRALEVAAAGSHNVLLIGPPGAGKTMLARRLPTILPPLTFDEIIEVTQIFSVSGLLKGRGVVGERPFRAPHHTISDAGLIGGGLIPRPGEISLAHHGVLFLDELSEFKRRVLESLRQPVEEGTVTVSRASMSITFPAFFMLVGAMNPFEDAYGGLSSSGFSWTDNQRSRYYSKISGPLLDRIDIQAEVPKVEFRDIISKVEGESSTEIRKRVNEARERQLLRFKGKKIYCNSQMGTREMKKYCQVDDQGKELLEMAVNRLGFSARAYARILKVARTIADLNNEESISSVHVSEAIQYRMMDKYF</sequence>
<dbReference type="Gene3D" id="3.40.50.300">
    <property type="entry name" value="P-loop containing nucleotide triphosphate hydrolases"/>
    <property type="match status" value="1"/>
</dbReference>
<dbReference type="InterPro" id="IPR003593">
    <property type="entry name" value="AAA+_ATPase"/>
</dbReference>
<dbReference type="NCBIfam" id="TIGR00368">
    <property type="entry name" value="YifB family Mg chelatase-like AAA ATPase"/>
    <property type="match status" value="1"/>
</dbReference>
<dbReference type="AlphaFoldDB" id="A0A0F9L7B2"/>
<keyword evidence="2" id="KW-0547">Nucleotide-binding</keyword>
<evidence type="ECO:0000256" key="2">
    <source>
        <dbReference type="ARBA" id="ARBA00022741"/>
    </source>
</evidence>
<dbReference type="SMART" id="SM00382">
    <property type="entry name" value="AAA"/>
    <property type="match status" value="1"/>
</dbReference>
<dbReference type="PRINTS" id="PR01657">
    <property type="entry name" value="MCMFAMILY"/>
</dbReference>
<evidence type="ECO:0000259" key="4">
    <source>
        <dbReference type="SMART" id="SM00382"/>
    </source>
</evidence>
<dbReference type="GO" id="GO:0005524">
    <property type="term" value="F:ATP binding"/>
    <property type="evidence" value="ECO:0007669"/>
    <property type="project" value="UniProtKB-KW"/>
</dbReference>
<dbReference type="InterPro" id="IPR004482">
    <property type="entry name" value="Mg_chelat-rel"/>
</dbReference>
<comment type="caution">
    <text evidence="5">The sequence shown here is derived from an EMBL/GenBank/DDBJ whole genome shotgun (WGS) entry which is preliminary data.</text>
</comment>
<proteinExistence type="inferred from homology"/>
<protein>
    <recommendedName>
        <fullName evidence="4">AAA+ ATPase domain-containing protein</fullName>
    </recommendedName>
</protein>
<dbReference type="Pfam" id="PF01078">
    <property type="entry name" value="Mg_chelatase"/>
    <property type="match status" value="1"/>
</dbReference>
<dbReference type="SUPFAM" id="SSF54211">
    <property type="entry name" value="Ribosomal protein S5 domain 2-like"/>
    <property type="match status" value="1"/>
</dbReference>
<dbReference type="InterPro" id="IPR000523">
    <property type="entry name" value="Mg_chelatse_chII-like_cat_dom"/>
</dbReference>
<dbReference type="InterPro" id="IPR020568">
    <property type="entry name" value="Ribosomal_Su5_D2-typ_SF"/>
</dbReference>
<feature type="domain" description="AAA+ ATPase" evidence="4">
    <location>
        <begin position="212"/>
        <end position="394"/>
    </location>
</feature>
<dbReference type="InterPro" id="IPR014721">
    <property type="entry name" value="Ribsml_uS5_D2-typ_fold_subgr"/>
</dbReference>
<organism evidence="5">
    <name type="scientific">marine sediment metagenome</name>
    <dbReference type="NCBI Taxonomy" id="412755"/>
    <lineage>
        <taxon>unclassified sequences</taxon>
        <taxon>metagenomes</taxon>
        <taxon>ecological metagenomes</taxon>
    </lineage>
</organism>
<evidence type="ECO:0000256" key="3">
    <source>
        <dbReference type="ARBA" id="ARBA00022840"/>
    </source>
</evidence>
<reference evidence="5" key="1">
    <citation type="journal article" date="2015" name="Nature">
        <title>Complex archaea that bridge the gap between prokaryotes and eukaryotes.</title>
        <authorList>
            <person name="Spang A."/>
            <person name="Saw J.H."/>
            <person name="Jorgensen S.L."/>
            <person name="Zaremba-Niedzwiedzka K."/>
            <person name="Martijn J."/>
            <person name="Lind A.E."/>
            <person name="van Eijk R."/>
            <person name="Schleper C."/>
            <person name="Guy L."/>
            <person name="Ettema T.J."/>
        </authorList>
    </citation>
    <scope>NUCLEOTIDE SEQUENCE</scope>
</reference>
<gene>
    <name evidence="5" type="ORF">LCGC14_1235660</name>
</gene>
<dbReference type="PANTHER" id="PTHR32039">
    <property type="entry name" value="MAGNESIUM-CHELATASE SUBUNIT CHLI"/>
    <property type="match status" value="1"/>
</dbReference>
<name>A0A0F9L7B2_9ZZZZ</name>
<evidence type="ECO:0000313" key="5">
    <source>
        <dbReference type="EMBL" id="KKM90734.1"/>
    </source>
</evidence>
<comment type="similarity">
    <text evidence="1">Belongs to the Mg-chelatase subunits D/I family. ComM subfamily.</text>
</comment>
<dbReference type="Gene3D" id="3.30.230.10">
    <property type="match status" value="1"/>
</dbReference>
<dbReference type="InterPro" id="IPR045006">
    <property type="entry name" value="CHLI-like"/>
</dbReference>
<accession>A0A0F9L7B2</accession>
<dbReference type="InterPro" id="IPR001208">
    <property type="entry name" value="MCM_dom"/>
</dbReference>
<dbReference type="GO" id="GO:0003677">
    <property type="term" value="F:DNA binding"/>
    <property type="evidence" value="ECO:0007669"/>
    <property type="project" value="InterPro"/>
</dbReference>
<keyword evidence="3" id="KW-0067">ATP-binding</keyword>
<dbReference type="SUPFAM" id="SSF52540">
    <property type="entry name" value="P-loop containing nucleoside triphosphate hydrolases"/>
    <property type="match status" value="1"/>
</dbReference>
<dbReference type="PANTHER" id="PTHR32039:SF7">
    <property type="entry name" value="COMPETENCE PROTEIN COMM"/>
    <property type="match status" value="1"/>
</dbReference>
<dbReference type="InterPro" id="IPR027417">
    <property type="entry name" value="P-loop_NTPase"/>
</dbReference>
<dbReference type="EMBL" id="LAZR01006634">
    <property type="protein sequence ID" value="KKM90734.1"/>
    <property type="molecule type" value="Genomic_DNA"/>
</dbReference>
<evidence type="ECO:0000256" key="1">
    <source>
        <dbReference type="ARBA" id="ARBA00006354"/>
    </source>
</evidence>
<dbReference type="Pfam" id="PF13541">
    <property type="entry name" value="ChlI"/>
    <property type="match status" value="1"/>
</dbReference>
<dbReference type="Pfam" id="PF13335">
    <property type="entry name" value="Mg_chelatase_C"/>
    <property type="match status" value="1"/>
</dbReference>